<proteinExistence type="predicted"/>
<dbReference type="GO" id="GO:0016874">
    <property type="term" value="F:ligase activity"/>
    <property type="evidence" value="ECO:0007669"/>
    <property type="project" value="UniProtKB-KW"/>
</dbReference>
<keyword evidence="4 5" id="KW-0472">Membrane</keyword>
<dbReference type="Pfam" id="PF04932">
    <property type="entry name" value="Wzy_C"/>
    <property type="match status" value="1"/>
</dbReference>
<accession>A0A8J6QXS0</accession>
<feature type="transmembrane region" description="Helical" evidence="5">
    <location>
        <begin position="365"/>
        <end position="385"/>
    </location>
</feature>
<evidence type="ECO:0000313" key="8">
    <source>
        <dbReference type="Proteomes" id="UP000632828"/>
    </source>
</evidence>
<reference evidence="7" key="1">
    <citation type="submission" date="2020-09" db="EMBL/GenBank/DDBJ databases">
        <title>Pelobacter alkaliphilus sp. nov., a novel anaerobic arsenate-reducing bacterium from terrestrial mud volcano.</title>
        <authorList>
            <person name="Khomyakova M.A."/>
            <person name="Merkel A.Y."/>
            <person name="Slobodkin A.I."/>
        </authorList>
    </citation>
    <scope>NUCLEOTIDE SEQUENCE</scope>
    <source>
        <strain evidence="7">M08fum</strain>
    </source>
</reference>
<feature type="transmembrane region" description="Helical" evidence="5">
    <location>
        <begin position="221"/>
        <end position="241"/>
    </location>
</feature>
<evidence type="ECO:0000256" key="3">
    <source>
        <dbReference type="ARBA" id="ARBA00022989"/>
    </source>
</evidence>
<feature type="transmembrane region" description="Helical" evidence="5">
    <location>
        <begin position="198"/>
        <end position="214"/>
    </location>
</feature>
<organism evidence="7 8">
    <name type="scientific">Pelovirga terrestris</name>
    <dbReference type="NCBI Taxonomy" id="2771352"/>
    <lineage>
        <taxon>Bacteria</taxon>
        <taxon>Pseudomonadati</taxon>
        <taxon>Thermodesulfobacteriota</taxon>
        <taxon>Desulfuromonadia</taxon>
        <taxon>Geobacterales</taxon>
        <taxon>Geobacteraceae</taxon>
        <taxon>Pelovirga</taxon>
    </lineage>
</organism>
<dbReference type="Proteomes" id="UP000632828">
    <property type="component" value="Unassembled WGS sequence"/>
</dbReference>
<comment type="subcellular location">
    <subcellularLocation>
        <location evidence="1">Membrane</location>
        <topology evidence="1">Multi-pass membrane protein</topology>
    </subcellularLocation>
</comment>
<feature type="domain" description="O-antigen ligase-related" evidence="6">
    <location>
        <begin position="182"/>
        <end position="338"/>
    </location>
</feature>
<feature type="transmembrane region" description="Helical" evidence="5">
    <location>
        <begin position="391"/>
        <end position="408"/>
    </location>
</feature>
<keyword evidence="7" id="KW-0436">Ligase</keyword>
<evidence type="ECO:0000256" key="2">
    <source>
        <dbReference type="ARBA" id="ARBA00022692"/>
    </source>
</evidence>
<feature type="transmembrane region" description="Helical" evidence="5">
    <location>
        <begin position="7"/>
        <end position="28"/>
    </location>
</feature>
<comment type="caution">
    <text evidence="7">The sequence shown here is derived from an EMBL/GenBank/DDBJ whole genome shotgun (WGS) entry which is preliminary data.</text>
</comment>
<feature type="transmembrane region" description="Helical" evidence="5">
    <location>
        <begin position="321"/>
        <end position="344"/>
    </location>
</feature>
<dbReference type="AlphaFoldDB" id="A0A8J6QXS0"/>
<dbReference type="GO" id="GO:0016020">
    <property type="term" value="C:membrane"/>
    <property type="evidence" value="ECO:0007669"/>
    <property type="project" value="UniProtKB-SubCell"/>
</dbReference>
<dbReference type="EMBL" id="JACWUN010000010">
    <property type="protein sequence ID" value="MBD1401016.1"/>
    <property type="molecule type" value="Genomic_DNA"/>
</dbReference>
<dbReference type="RefSeq" id="WP_191156151.1">
    <property type="nucleotide sequence ID" value="NZ_JACWUN010000010.1"/>
</dbReference>
<sequence length="424" mass="46636">MDYLKKLFLSGALLSLVAFLFPIGMGTIKHWTSGLYYLAVVIALIILGRGWAMPEGRIKWFFAFILLLLGVALLSMINAEDMSSGLRRLEKMVGFLCLVPLCLAIDKIKLDLSRPFLFGLLVTGPVMAAIAYYSVHVQGLARAKGHYYSIALGDLSVLLAILVFIALMVGRLSGWHACFGVFAILCGLYASMMSGTRGAWLALPIVVVFVLWLLRHRLNKLNLAISVAGIVIVLFVGLAVMPNQIVDRLTDSQQNIEAFLDLKETDTSEGIRLLLWRTAIEIWLDNPLIGTGLGDFRQETIARIEEGTLSLNKDWGHAHNIFLDTLATMGTLGLLVFMMTLFVLPAQILFRIGVAREKKTSDFPVIAGLASLLCFGVFGLTEGWVARSPMLTVYLFCLVVFLTSAKLAGRGNYGNLVDCPNNQE</sequence>
<evidence type="ECO:0000256" key="1">
    <source>
        <dbReference type="ARBA" id="ARBA00004141"/>
    </source>
</evidence>
<evidence type="ECO:0000256" key="5">
    <source>
        <dbReference type="SAM" id="Phobius"/>
    </source>
</evidence>
<dbReference type="PANTHER" id="PTHR37422">
    <property type="entry name" value="TEICHURONIC ACID BIOSYNTHESIS PROTEIN TUAE"/>
    <property type="match status" value="1"/>
</dbReference>
<dbReference type="InterPro" id="IPR051533">
    <property type="entry name" value="WaaL-like"/>
</dbReference>
<evidence type="ECO:0000259" key="6">
    <source>
        <dbReference type="Pfam" id="PF04932"/>
    </source>
</evidence>
<gene>
    <name evidence="7" type="ORF">ICT70_10055</name>
</gene>
<protein>
    <submittedName>
        <fullName evidence="7">O-antigen ligase family protein</fullName>
    </submittedName>
</protein>
<keyword evidence="8" id="KW-1185">Reference proteome</keyword>
<feature type="transmembrane region" description="Helical" evidence="5">
    <location>
        <begin position="34"/>
        <end position="52"/>
    </location>
</feature>
<feature type="transmembrane region" description="Helical" evidence="5">
    <location>
        <begin position="59"/>
        <end position="77"/>
    </location>
</feature>
<keyword evidence="3 5" id="KW-1133">Transmembrane helix</keyword>
<evidence type="ECO:0000256" key="4">
    <source>
        <dbReference type="ARBA" id="ARBA00023136"/>
    </source>
</evidence>
<dbReference type="PANTHER" id="PTHR37422:SF13">
    <property type="entry name" value="LIPOPOLYSACCHARIDE BIOSYNTHESIS PROTEIN PA4999-RELATED"/>
    <property type="match status" value="1"/>
</dbReference>
<feature type="transmembrane region" description="Helical" evidence="5">
    <location>
        <begin position="147"/>
        <end position="167"/>
    </location>
</feature>
<evidence type="ECO:0000313" key="7">
    <source>
        <dbReference type="EMBL" id="MBD1401016.1"/>
    </source>
</evidence>
<name>A0A8J6QXS0_9BACT</name>
<feature type="transmembrane region" description="Helical" evidence="5">
    <location>
        <begin position="117"/>
        <end position="135"/>
    </location>
</feature>
<keyword evidence="2 5" id="KW-0812">Transmembrane</keyword>
<dbReference type="InterPro" id="IPR007016">
    <property type="entry name" value="O-antigen_ligase-rel_domated"/>
</dbReference>